<evidence type="ECO:0000256" key="4">
    <source>
        <dbReference type="ARBA" id="ARBA00022722"/>
    </source>
</evidence>
<feature type="binding site" evidence="9">
    <location>
        <position position="130"/>
    </location>
    <ligand>
        <name>Zn(2+)</name>
        <dbReference type="ChEBI" id="CHEBI:29105"/>
        <note>catalytic</note>
    </ligand>
</feature>
<dbReference type="EC" id="3.1.-.-" evidence="9"/>
<dbReference type="EMBL" id="DQHO01000009">
    <property type="protein sequence ID" value="HCS93297.1"/>
    <property type="molecule type" value="Genomic_DNA"/>
</dbReference>
<comment type="caution">
    <text evidence="10">The sequence shown here is derived from an EMBL/GenBank/DDBJ whole genome shotgun (WGS) entry which is preliminary data.</text>
</comment>
<reference evidence="10 11" key="1">
    <citation type="journal article" date="2018" name="Nat. Biotechnol.">
        <title>A standardized bacterial taxonomy based on genome phylogeny substantially revises the tree of life.</title>
        <authorList>
            <person name="Parks D.H."/>
            <person name="Chuvochina M."/>
            <person name="Waite D.W."/>
            <person name="Rinke C."/>
            <person name="Skarshewski A."/>
            <person name="Chaumeil P.A."/>
            <person name="Hugenholtz P."/>
        </authorList>
    </citation>
    <scope>NUCLEOTIDE SEQUENCE [LARGE SCALE GENOMIC DNA]</scope>
    <source>
        <strain evidence="10">UBA11306</strain>
    </source>
</reference>
<comment type="subcellular location">
    <subcellularLocation>
        <location evidence="9">Cytoplasm</location>
    </subcellularLocation>
</comment>
<sequence>MIIDFNDETGRITQSNQALILDVLHFASDYLKLAKNTECSVTIVTNERIHEINREYRGVDRPTDVISFALDDQIDGVIDPVKPNDQMATVLNHHYGDIVISIDQATIQSKEYGHSLQRELGFLACHSLLHLLGYDHQTKEDEKEMFGLQKEILNAYGLTKEV</sequence>
<keyword evidence="4 9" id="KW-0540">Nuclease</keyword>
<feature type="binding site" evidence="9">
    <location>
        <position position="126"/>
    </location>
    <ligand>
        <name>Zn(2+)</name>
        <dbReference type="ChEBI" id="CHEBI:29105"/>
        <note>catalytic</note>
    </ligand>
</feature>
<dbReference type="GO" id="GO:0004521">
    <property type="term" value="F:RNA endonuclease activity"/>
    <property type="evidence" value="ECO:0007669"/>
    <property type="project" value="UniProtKB-UniRule"/>
</dbReference>
<proteinExistence type="inferred from homology"/>
<dbReference type="GO" id="GO:0004222">
    <property type="term" value="F:metalloendopeptidase activity"/>
    <property type="evidence" value="ECO:0007669"/>
    <property type="project" value="InterPro"/>
</dbReference>
<keyword evidence="5 9" id="KW-0479">Metal-binding</keyword>
<evidence type="ECO:0000256" key="8">
    <source>
        <dbReference type="ARBA" id="ARBA00022833"/>
    </source>
</evidence>
<evidence type="ECO:0000256" key="7">
    <source>
        <dbReference type="ARBA" id="ARBA00022801"/>
    </source>
</evidence>
<keyword evidence="6 9" id="KW-0255">Endonuclease</keyword>
<dbReference type="Pfam" id="PF02130">
    <property type="entry name" value="YbeY"/>
    <property type="match status" value="1"/>
</dbReference>
<keyword evidence="8 9" id="KW-0862">Zinc</keyword>
<dbReference type="SUPFAM" id="SSF55486">
    <property type="entry name" value="Metalloproteases ('zincins'), catalytic domain"/>
    <property type="match status" value="1"/>
</dbReference>
<dbReference type="GO" id="GO:0008270">
    <property type="term" value="F:zinc ion binding"/>
    <property type="evidence" value="ECO:0007669"/>
    <property type="project" value="UniProtKB-UniRule"/>
</dbReference>
<evidence type="ECO:0000256" key="3">
    <source>
        <dbReference type="ARBA" id="ARBA00022552"/>
    </source>
</evidence>
<dbReference type="GO" id="GO:0005737">
    <property type="term" value="C:cytoplasm"/>
    <property type="evidence" value="ECO:0007669"/>
    <property type="project" value="UniProtKB-SubCell"/>
</dbReference>
<dbReference type="HAMAP" id="MF_00009">
    <property type="entry name" value="Endoribonucl_YbeY"/>
    <property type="match status" value="1"/>
</dbReference>
<dbReference type="PANTHER" id="PTHR46986">
    <property type="entry name" value="ENDORIBONUCLEASE YBEY, CHLOROPLASTIC"/>
    <property type="match status" value="1"/>
</dbReference>
<dbReference type="PROSITE" id="PS01306">
    <property type="entry name" value="UPF0054"/>
    <property type="match status" value="1"/>
</dbReference>
<comment type="similarity">
    <text evidence="1 9">Belongs to the endoribonuclease YbeY family.</text>
</comment>
<keyword evidence="9" id="KW-0963">Cytoplasm</keyword>
<evidence type="ECO:0000256" key="5">
    <source>
        <dbReference type="ARBA" id="ARBA00022723"/>
    </source>
</evidence>
<evidence type="ECO:0000313" key="11">
    <source>
        <dbReference type="Proteomes" id="UP000262195"/>
    </source>
</evidence>
<dbReference type="Proteomes" id="UP000262195">
    <property type="component" value="Unassembled WGS sequence"/>
</dbReference>
<gene>
    <name evidence="9" type="primary">ybeY</name>
    <name evidence="10" type="ORF">DIW15_01145</name>
</gene>
<dbReference type="PANTHER" id="PTHR46986:SF1">
    <property type="entry name" value="ENDORIBONUCLEASE YBEY, CHLOROPLASTIC"/>
    <property type="match status" value="1"/>
</dbReference>
<dbReference type="InterPro" id="IPR023091">
    <property type="entry name" value="MetalPrtase_cat_dom_sf_prd"/>
</dbReference>
<feature type="binding site" evidence="9">
    <location>
        <position position="136"/>
    </location>
    <ligand>
        <name>Zn(2+)</name>
        <dbReference type="ChEBI" id="CHEBI:29105"/>
        <note>catalytic</note>
    </ligand>
</feature>
<comment type="cofactor">
    <cofactor evidence="9">
        <name>Zn(2+)</name>
        <dbReference type="ChEBI" id="CHEBI:29105"/>
    </cofactor>
    <text evidence="9">Binds 1 zinc ion.</text>
</comment>
<dbReference type="AlphaFoldDB" id="A0A3D4S3B9"/>
<dbReference type="RefSeq" id="WP_022796473.1">
    <property type="nucleotide sequence ID" value="NZ_JBQDSL010000005.1"/>
</dbReference>
<evidence type="ECO:0000256" key="9">
    <source>
        <dbReference type="HAMAP-Rule" id="MF_00009"/>
    </source>
</evidence>
<keyword evidence="3 9" id="KW-0698">rRNA processing</keyword>
<evidence type="ECO:0000256" key="6">
    <source>
        <dbReference type="ARBA" id="ARBA00022759"/>
    </source>
</evidence>
<name>A0A3D4S3B9_9ENTE</name>
<accession>A0A3D4S3B9</accession>
<evidence type="ECO:0000313" key="10">
    <source>
        <dbReference type="EMBL" id="HCS93297.1"/>
    </source>
</evidence>
<keyword evidence="2 9" id="KW-0690">Ribosome biogenesis</keyword>
<dbReference type="Gene3D" id="3.40.390.30">
    <property type="entry name" value="Metalloproteases ('zincins'), catalytic domain"/>
    <property type="match status" value="1"/>
</dbReference>
<comment type="function">
    <text evidence="9">Single strand-specific metallo-endoribonuclease involved in late-stage 70S ribosome quality control and in maturation of the 3' terminus of the 16S rRNA.</text>
</comment>
<dbReference type="InterPro" id="IPR002036">
    <property type="entry name" value="YbeY"/>
</dbReference>
<evidence type="ECO:0000256" key="2">
    <source>
        <dbReference type="ARBA" id="ARBA00022517"/>
    </source>
</evidence>
<evidence type="ECO:0000256" key="1">
    <source>
        <dbReference type="ARBA" id="ARBA00010875"/>
    </source>
</evidence>
<organism evidence="10 11">
    <name type="scientific">Bavariicoccus seileri</name>
    <dbReference type="NCBI Taxonomy" id="549685"/>
    <lineage>
        <taxon>Bacteria</taxon>
        <taxon>Bacillati</taxon>
        <taxon>Bacillota</taxon>
        <taxon>Bacilli</taxon>
        <taxon>Lactobacillales</taxon>
        <taxon>Enterococcaceae</taxon>
        <taxon>Bavariicoccus</taxon>
    </lineage>
</organism>
<keyword evidence="7 9" id="KW-0378">Hydrolase</keyword>
<dbReference type="NCBIfam" id="TIGR00043">
    <property type="entry name" value="rRNA maturation RNase YbeY"/>
    <property type="match status" value="1"/>
</dbReference>
<dbReference type="STRING" id="1121105.GCA_000421665_01213"/>
<dbReference type="InterPro" id="IPR020549">
    <property type="entry name" value="YbeY_CS"/>
</dbReference>
<dbReference type="GO" id="GO:0006364">
    <property type="term" value="P:rRNA processing"/>
    <property type="evidence" value="ECO:0007669"/>
    <property type="project" value="UniProtKB-UniRule"/>
</dbReference>
<protein>
    <recommendedName>
        <fullName evidence="9">Endoribonuclease YbeY</fullName>
        <ecNumber evidence="9">3.1.-.-</ecNumber>
    </recommendedName>
</protein>